<keyword evidence="3" id="KW-1185">Reference proteome</keyword>
<evidence type="ECO:0000313" key="2">
    <source>
        <dbReference type="EMBL" id="KAL2554161.1"/>
    </source>
</evidence>
<reference evidence="3" key="1">
    <citation type="submission" date="2024-07" db="EMBL/GenBank/DDBJ databases">
        <title>Two chromosome-level genome assemblies of Korean endemic species Abeliophyllum distichum and Forsythia ovata (Oleaceae).</title>
        <authorList>
            <person name="Jang H."/>
        </authorList>
    </citation>
    <scope>NUCLEOTIDE SEQUENCE [LARGE SCALE GENOMIC DNA]</scope>
</reference>
<proteinExistence type="predicted"/>
<sequence length="123" mass="13251">MSGFHFSKVPKFKIRRGEVVEDASLLHLASSTASGSRPTVLQEREMAVGNPHIPPAPKVTADIPSLSIFARPVPPPRNVRQSVKKKPGAESGEQASRSPHLPLLVSTNTLTLGPARTSWIQQS</sequence>
<comment type="caution">
    <text evidence="2">The sequence shown here is derived from an EMBL/GenBank/DDBJ whole genome shotgun (WGS) entry which is preliminary data.</text>
</comment>
<gene>
    <name evidence="2" type="ORF">Fot_07780</name>
</gene>
<dbReference type="EMBL" id="JBFOLJ010000002">
    <property type="protein sequence ID" value="KAL2554161.1"/>
    <property type="molecule type" value="Genomic_DNA"/>
</dbReference>
<evidence type="ECO:0000313" key="3">
    <source>
        <dbReference type="Proteomes" id="UP001604277"/>
    </source>
</evidence>
<accession>A0ABD1WWS7</accession>
<protein>
    <submittedName>
        <fullName evidence="2">Uncharacterized protein</fullName>
    </submittedName>
</protein>
<feature type="region of interest" description="Disordered" evidence="1">
    <location>
        <begin position="70"/>
        <end position="109"/>
    </location>
</feature>
<name>A0ABD1WWS7_9LAMI</name>
<dbReference type="Proteomes" id="UP001604277">
    <property type="component" value="Unassembled WGS sequence"/>
</dbReference>
<dbReference type="AlphaFoldDB" id="A0ABD1WWS7"/>
<evidence type="ECO:0000256" key="1">
    <source>
        <dbReference type="SAM" id="MobiDB-lite"/>
    </source>
</evidence>
<organism evidence="2 3">
    <name type="scientific">Forsythia ovata</name>
    <dbReference type="NCBI Taxonomy" id="205694"/>
    <lineage>
        <taxon>Eukaryota</taxon>
        <taxon>Viridiplantae</taxon>
        <taxon>Streptophyta</taxon>
        <taxon>Embryophyta</taxon>
        <taxon>Tracheophyta</taxon>
        <taxon>Spermatophyta</taxon>
        <taxon>Magnoliopsida</taxon>
        <taxon>eudicotyledons</taxon>
        <taxon>Gunneridae</taxon>
        <taxon>Pentapetalae</taxon>
        <taxon>asterids</taxon>
        <taxon>lamiids</taxon>
        <taxon>Lamiales</taxon>
        <taxon>Oleaceae</taxon>
        <taxon>Forsythieae</taxon>
        <taxon>Forsythia</taxon>
    </lineage>
</organism>